<gene>
    <name evidence="2" type="ORF">FHG89_22080</name>
</gene>
<dbReference type="AlphaFoldDB" id="A0A5C4QIP2"/>
<comment type="caution">
    <text evidence="2">The sequence shown here is derived from an EMBL/GenBank/DDBJ whole genome shotgun (WGS) entry which is preliminary data.</text>
</comment>
<proteinExistence type="predicted"/>
<organism evidence="2 3">
    <name type="scientific">Micromonospora orduensis</name>
    <dbReference type="NCBI Taxonomy" id="1420891"/>
    <lineage>
        <taxon>Bacteria</taxon>
        <taxon>Bacillati</taxon>
        <taxon>Actinomycetota</taxon>
        <taxon>Actinomycetes</taxon>
        <taxon>Micromonosporales</taxon>
        <taxon>Micromonosporaceae</taxon>
        <taxon>Micromonospora</taxon>
    </lineage>
</organism>
<feature type="region of interest" description="Disordered" evidence="1">
    <location>
        <begin position="1"/>
        <end position="33"/>
    </location>
</feature>
<dbReference type="EMBL" id="VDFY01000191">
    <property type="protein sequence ID" value="TNH25994.1"/>
    <property type="molecule type" value="Genomic_DNA"/>
</dbReference>
<accession>A0A5C4QIP2</accession>
<name>A0A5C4QIP2_9ACTN</name>
<evidence type="ECO:0000313" key="2">
    <source>
        <dbReference type="EMBL" id="TNH25994.1"/>
    </source>
</evidence>
<sequence length="189" mass="20386">MTGIGWKIPLREPTPSQPAGPASAAAAPESASTPGAFGRAGVFVRRAEIRHPTADTQRQAAQPMPRLQGIRLADNRGAGYVRSVLDFALPGPLTATPAALASLRFYTVLADPDPQLRRSIVDAPYTVHLEVGRSDTILGQRPVPQRDPLVLNTTVWHAEGMCFVQFGLARPVNFRVTEKGDQLLVDFQA</sequence>
<evidence type="ECO:0000313" key="3">
    <source>
        <dbReference type="Proteomes" id="UP000306145"/>
    </source>
</evidence>
<dbReference type="RefSeq" id="WP_139586323.1">
    <property type="nucleotide sequence ID" value="NZ_VDFY01000191.1"/>
</dbReference>
<feature type="compositionally biased region" description="Low complexity" evidence="1">
    <location>
        <begin position="13"/>
        <end position="33"/>
    </location>
</feature>
<reference evidence="2 3" key="1">
    <citation type="submission" date="2019-06" db="EMBL/GenBank/DDBJ databases">
        <title>Micromonospora ordensis sp. nov., isolated from deep marine sediment.</title>
        <authorList>
            <person name="Veyisoglu A."/>
            <person name="Carro L."/>
            <person name="Klenk H.-P."/>
            <person name="Sahin N."/>
        </authorList>
    </citation>
    <scope>NUCLEOTIDE SEQUENCE [LARGE SCALE GENOMIC DNA]</scope>
    <source>
        <strain evidence="2 3">S2509</strain>
    </source>
</reference>
<keyword evidence="3" id="KW-1185">Reference proteome</keyword>
<evidence type="ECO:0000256" key="1">
    <source>
        <dbReference type="SAM" id="MobiDB-lite"/>
    </source>
</evidence>
<dbReference type="Proteomes" id="UP000306145">
    <property type="component" value="Unassembled WGS sequence"/>
</dbReference>
<protein>
    <submittedName>
        <fullName evidence="2">Uncharacterized protein</fullName>
    </submittedName>
</protein>